<dbReference type="AlphaFoldDB" id="A0A6A4KYA9"/>
<dbReference type="InterPro" id="IPR001789">
    <property type="entry name" value="Sig_transdc_resp-reg_receiver"/>
</dbReference>
<proteinExistence type="predicted"/>
<feature type="non-terminal residue" evidence="3">
    <location>
        <position position="1"/>
    </location>
</feature>
<gene>
    <name evidence="3" type="ORF">C3L33_17866</name>
</gene>
<dbReference type="Gene3D" id="3.40.50.2300">
    <property type="match status" value="1"/>
</dbReference>
<dbReference type="SUPFAM" id="SSF52172">
    <property type="entry name" value="CheY-like"/>
    <property type="match status" value="1"/>
</dbReference>
<dbReference type="OrthoDB" id="10266508at2759"/>
<dbReference type="InterPro" id="IPR021788">
    <property type="entry name" value="CPP1-like"/>
</dbReference>
<dbReference type="GO" id="GO:0000160">
    <property type="term" value="P:phosphorelay signal transduction system"/>
    <property type="evidence" value="ECO:0007669"/>
    <property type="project" value="InterPro"/>
</dbReference>
<dbReference type="PANTHER" id="PTHR33372:SF11">
    <property type="entry name" value="DNAJ (DUF3353)"/>
    <property type="match status" value="1"/>
</dbReference>
<keyword evidence="1" id="KW-0597">Phosphoprotein</keyword>
<evidence type="ECO:0000259" key="2">
    <source>
        <dbReference type="PROSITE" id="PS50110"/>
    </source>
</evidence>
<protein>
    <recommendedName>
        <fullName evidence="2">Response regulatory domain-containing protein</fullName>
    </recommendedName>
</protein>
<dbReference type="PROSITE" id="PS50110">
    <property type="entry name" value="RESPONSE_REGULATORY"/>
    <property type="match status" value="1"/>
</dbReference>
<dbReference type="Proteomes" id="UP000428333">
    <property type="component" value="Linkage Group LG11"/>
</dbReference>
<evidence type="ECO:0000313" key="4">
    <source>
        <dbReference type="Proteomes" id="UP000428333"/>
    </source>
</evidence>
<dbReference type="EMBL" id="QEFC01003077">
    <property type="protein sequence ID" value="KAE9450242.1"/>
    <property type="molecule type" value="Genomic_DNA"/>
</dbReference>
<dbReference type="Pfam" id="PF11833">
    <property type="entry name" value="CPP1-like"/>
    <property type="match status" value="1"/>
</dbReference>
<dbReference type="PANTHER" id="PTHR33372">
    <property type="match status" value="1"/>
</dbReference>
<feature type="domain" description="Response regulatory" evidence="2">
    <location>
        <begin position="227"/>
        <end position="375"/>
    </location>
</feature>
<comment type="caution">
    <text evidence="3">The sequence shown here is derived from an EMBL/GenBank/DDBJ whole genome shotgun (WGS) entry which is preliminary data.</text>
</comment>
<name>A0A6A4KYA9_9ERIC</name>
<evidence type="ECO:0000256" key="1">
    <source>
        <dbReference type="PROSITE-ProRule" id="PRU00169"/>
    </source>
</evidence>
<keyword evidence="4" id="KW-1185">Reference proteome</keyword>
<organism evidence="3 4">
    <name type="scientific">Rhododendron williamsianum</name>
    <dbReference type="NCBI Taxonomy" id="262921"/>
    <lineage>
        <taxon>Eukaryota</taxon>
        <taxon>Viridiplantae</taxon>
        <taxon>Streptophyta</taxon>
        <taxon>Embryophyta</taxon>
        <taxon>Tracheophyta</taxon>
        <taxon>Spermatophyta</taxon>
        <taxon>Magnoliopsida</taxon>
        <taxon>eudicotyledons</taxon>
        <taxon>Gunneridae</taxon>
        <taxon>Pentapetalae</taxon>
        <taxon>asterids</taxon>
        <taxon>Ericales</taxon>
        <taxon>Ericaceae</taxon>
        <taxon>Ericoideae</taxon>
        <taxon>Rhodoreae</taxon>
        <taxon>Rhododendron</taxon>
    </lineage>
</organism>
<feature type="modified residue" description="4-aspartylphosphate" evidence="1">
    <location>
        <position position="291"/>
    </location>
</feature>
<reference evidence="3 4" key="1">
    <citation type="journal article" date="2019" name="Genome Biol. Evol.">
        <title>The Rhododendron genome and chromosomal organization provide insight into shared whole-genome duplications across the heath family (Ericaceae).</title>
        <authorList>
            <person name="Soza V.L."/>
            <person name="Lindsley D."/>
            <person name="Waalkes A."/>
            <person name="Ramage E."/>
            <person name="Patwardhan R.P."/>
            <person name="Burton J.N."/>
            <person name="Adey A."/>
            <person name="Kumar A."/>
            <person name="Qiu R."/>
            <person name="Shendure J."/>
            <person name="Hall B."/>
        </authorList>
    </citation>
    <scope>NUCLEOTIDE SEQUENCE [LARGE SCALE GENOMIC DNA]</scope>
    <source>
        <strain evidence="3">RSF 1966-606</strain>
    </source>
</reference>
<dbReference type="CDD" id="cd17546">
    <property type="entry name" value="REC_hyHK_CKI1_RcsC-like"/>
    <property type="match status" value="1"/>
</dbReference>
<sequence length="375" mass="42792">MMYDFCILEILELCAAIFPRINIGDPYKRLGISREASEEEIQPARNFLIQRYGGLRAQLNRVHVDVIESAHDKVIMQKFYERRNPKINIKKYVRAVNAISCKSEAASELHLKVAISLMATMCFMHDQLKSIWRALSILQVLLALNGRMGRLIMSQWLQKNEVFTWEASEWNELTQILQEIFQAKSHAEPRECSKAESLNKQRAMDSISLIVVYIGLLDLNTVIWREQNTASGRHTGTTEGCNDNATEVGASVVVVGDGMQAVDALSALENDYARNETKIGECPSYDLILMDCQVRCFKLMFSSCFDYMLRVELRSFYALEQLHRTKAIRKLEMERGSHIPIVALTARAMSSDEAKCLEEGMDAYLTKPWCPPSFR</sequence>
<dbReference type="GO" id="GO:0031969">
    <property type="term" value="C:chloroplast membrane"/>
    <property type="evidence" value="ECO:0007669"/>
    <property type="project" value="TreeGrafter"/>
</dbReference>
<dbReference type="InterPro" id="IPR011006">
    <property type="entry name" value="CheY-like_superfamily"/>
</dbReference>
<accession>A0A6A4KYA9</accession>
<evidence type="ECO:0000313" key="3">
    <source>
        <dbReference type="EMBL" id="KAE9450242.1"/>
    </source>
</evidence>